<feature type="compositionally biased region" description="Pro residues" evidence="6">
    <location>
        <begin position="135"/>
        <end position="144"/>
    </location>
</feature>
<dbReference type="PANTHER" id="PTHR13372:SF2">
    <property type="entry name" value="GEMININ COILED-COIL DOMAIN-CONTAINING PROTEIN 1"/>
    <property type="match status" value="1"/>
</dbReference>
<evidence type="ECO:0000256" key="3">
    <source>
        <dbReference type="ARBA" id="ARBA00023242"/>
    </source>
</evidence>
<evidence type="ECO:0000256" key="1">
    <source>
        <dbReference type="ARBA" id="ARBA00004123"/>
    </source>
</evidence>
<dbReference type="GeneID" id="110085945"/>
<comment type="subcellular location">
    <subcellularLocation>
        <location evidence="1">Nucleus</location>
    </subcellularLocation>
</comment>
<evidence type="ECO:0000256" key="6">
    <source>
        <dbReference type="SAM" id="MobiDB-lite"/>
    </source>
</evidence>
<feature type="compositionally biased region" description="Low complexity" evidence="6">
    <location>
        <begin position="145"/>
        <end position="181"/>
    </location>
</feature>
<keyword evidence="4" id="KW-0131">Cell cycle</keyword>
<evidence type="ECO:0000256" key="2">
    <source>
        <dbReference type="ARBA" id="ARBA00023054"/>
    </source>
</evidence>
<keyword evidence="3" id="KW-0539">Nucleus</keyword>
<dbReference type="PANTHER" id="PTHR13372">
    <property type="entry name" value="GEMININ"/>
    <property type="match status" value="1"/>
</dbReference>
<feature type="compositionally biased region" description="Low complexity" evidence="6">
    <location>
        <begin position="192"/>
        <end position="213"/>
    </location>
</feature>
<reference evidence="8" key="1">
    <citation type="submission" date="2025-08" db="UniProtKB">
        <authorList>
            <consortium name="RefSeq"/>
        </authorList>
    </citation>
    <scope>IDENTIFICATION</scope>
</reference>
<organism evidence="7 8">
    <name type="scientific">Pogona vitticeps</name>
    <name type="common">central bearded dragon</name>
    <dbReference type="NCBI Taxonomy" id="103695"/>
    <lineage>
        <taxon>Eukaryota</taxon>
        <taxon>Metazoa</taxon>
        <taxon>Chordata</taxon>
        <taxon>Craniata</taxon>
        <taxon>Vertebrata</taxon>
        <taxon>Euteleostomi</taxon>
        <taxon>Lepidosauria</taxon>
        <taxon>Squamata</taxon>
        <taxon>Bifurcata</taxon>
        <taxon>Unidentata</taxon>
        <taxon>Episquamata</taxon>
        <taxon>Toxicofera</taxon>
        <taxon>Iguania</taxon>
        <taxon>Acrodonta</taxon>
        <taxon>Agamidae</taxon>
        <taxon>Amphibolurinae</taxon>
        <taxon>Pogona</taxon>
    </lineage>
</organism>
<feature type="region of interest" description="Disordered" evidence="6">
    <location>
        <begin position="451"/>
        <end position="485"/>
    </location>
</feature>
<feature type="region of interest" description="Disordered" evidence="6">
    <location>
        <begin position="74"/>
        <end position="220"/>
    </location>
</feature>
<feature type="compositionally biased region" description="Gly residues" evidence="6">
    <location>
        <begin position="90"/>
        <end position="102"/>
    </location>
</feature>
<sequence length="537" mass="56219">MLGPSVPFPGLAAASRPSAPAELTLRFANQSSPPPCRGKVSRTLASSRLAGFAQPLSARLSTVGAGPPLLLLKRHGRRAPPFTVPLESGPGRGGEGAPGGGAWLPPSRPVQPPLARLREAERRGRAGRRGRRALPLPPPPPPRRAPTAAAAAASPLSSAGAAARARSSRLPETDAPAAAAAAGGGGGGGRRGASTAATAGAAAAEGAAAEGAAPGPPETWLDSLWAAGLLRRHDGYGDEAAAEGTAPASGSAGGLLCRLDQTFQDHVGPGDQLSTQLYRNKQLQDTLMQKEEELARLQEENNHLRQFLNSALIQQLEEKTKKLLLQNNQRWRAFKSGKRRLKPESPPPPHEVSHPQKARRNLLADFSTCEEPPHPSVVDSWVLRTLGLKDVNTIDEKSPASANYSALTVGLAPGSFLGDPLGVAADFGTSHRQPALYRCAASHPLGTTASAPEAPLPYLPEGPASPRPLAPRPRSPSLLPGGVASRDLLPTREDVAFTASLSPHCNVKTHTFRQGQAFVRRDADGGWKLTWVPKQPE</sequence>
<keyword evidence="7" id="KW-1185">Reference proteome</keyword>
<feature type="region of interest" description="Disordered" evidence="6">
    <location>
        <begin position="334"/>
        <end position="357"/>
    </location>
</feature>
<dbReference type="InterPro" id="IPR059237">
    <property type="entry name" value="GemC1_CC"/>
</dbReference>
<feature type="coiled-coil region" evidence="5">
    <location>
        <begin position="280"/>
        <end position="314"/>
    </location>
</feature>
<keyword evidence="2 5" id="KW-0175">Coiled coil</keyword>
<evidence type="ECO:0000256" key="5">
    <source>
        <dbReference type="SAM" id="Coils"/>
    </source>
</evidence>
<dbReference type="RefSeq" id="XP_072849383.1">
    <property type="nucleotide sequence ID" value="XM_072993282.1"/>
</dbReference>
<feature type="compositionally biased region" description="Pro residues" evidence="6">
    <location>
        <begin position="454"/>
        <end position="474"/>
    </location>
</feature>
<dbReference type="CDD" id="cd22588">
    <property type="entry name" value="GemC1_CC"/>
    <property type="match status" value="1"/>
</dbReference>
<proteinExistence type="predicted"/>
<feature type="compositionally biased region" description="Gly residues" evidence="6">
    <location>
        <begin position="182"/>
        <end position="191"/>
    </location>
</feature>
<name>A0ABM5FVF2_9SAUR</name>
<evidence type="ECO:0000313" key="7">
    <source>
        <dbReference type="Proteomes" id="UP001652642"/>
    </source>
</evidence>
<protein>
    <submittedName>
        <fullName evidence="8">Geminin coiled-coil domain-containing protein 1</fullName>
    </submittedName>
</protein>
<gene>
    <name evidence="8" type="primary">GMNC</name>
</gene>
<evidence type="ECO:0000313" key="8">
    <source>
        <dbReference type="RefSeq" id="XP_072849383.1"/>
    </source>
</evidence>
<dbReference type="Proteomes" id="UP001652642">
    <property type="component" value="Chromosome 3"/>
</dbReference>
<accession>A0ABM5FVF2</accession>
<evidence type="ECO:0000256" key="4">
    <source>
        <dbReference type="ARBA" id="ARBA00023306"/>
    </source>
</evidence>